<dbReference type="Pfam" id="PF02176">
    <property type="entry name" value="zf-TRAF"/>
    <property type="match status" value="1"/>
</dbReference>
<evidence type="ECO:0000259" key="5">
    <source>
        <dbReference type="Pfam" id="PF02176"/>
    </source>
</evidence>
<keyword evidence="4" id="KW-0472">Membrane</keyword>
<evidence type="ECO:0000313" key="7">
    <source>
        <dbReference type="Proteomes" id="UP000023152"/>
    </source>
</evidence>
<evidence type="ECO:0000313" key="6">
    <source>
        <dbReference type="EMBL" id="ETO37001.1"/>
    </source>
</evidence>
<evidence type="ECO:0000256" key="1">
    <source>
        <dbReference type="ARBA" id="ARBA00022723"/>
    </source>
</evidence>
<dbReference type="EMBL" id="ASPP01000066">
    <property type="protein sequence ID" value="ETO37001.1"/>
    <property type="molecule type" value="Genomic_DNA"/>
</dbReference>
<accession>X6PFL0</accession>
<keyword evidence="4" id="KW-1133">Transmembrane helix</keyword>
<evidence type="ECO:0000256" key="2">
    <source>
        <dbReference type="ARBA" id="ARBA00022771"/>
    </source>
</evidence>
<dbReference type="InterPro" id="IPR001293">
    <property type="entry name" value="Znf_TRAF"/>
</dbReference>
<dbReference type="InterPro" id="IPR013083">
    <property type="entry name" value="Znf_RING/FYVE/PHD"/>
</dbReference>
<sequence>MKSMEDKKGQGLKIEAVSDSFEQQCFDRKWVLKLNDQEYLNNFTCLICRQIVNSPVEINCPQHDNLEEALVVGESCLTQFLNTNNNSCPIQPHENCRYYKIKSMQKQISNLSVMCPRQFQEDIKTVDYRNEKEGQTVGMTICNFKGKLREVNEHLKNDCPLKFLNCWFKPFGCDHICPKYELEDHLTADMKMHFELVTKSFNSLQQTIQFYQVCIFLVFFFFFFKKKKK</sequence>
<dbReference type="Proteomes" id="UP000023152">
    <property type="component" value="Unassembled WGS sequence"/>
</dbReference>
<comment type="caution">
    <text evidence="6">The sequence shown here is derived from an EMBL/GenBank/DDBJ whole genome shotgun (WGS) entry which is preliminary data.</text>
</comment>
<dbReference type="SUPFAM" id="SSF49599">
    <property type="entry name" value="TRAF domain-like"/>
    <property type="match status" value="1"/>
</dbReference>
<keyword evidence="3" id="KW-0862">Zinc</keyword>
<name>X6PFL0_RETFI</name>
<evidence type="ECO:0000256" key="3">
    <source>
        <dbReference type="ARBA" id="ARBA00022833"/>
    </source>
</evidence>
<dbReference type="Gene3D" id="3.30.40.10">
    <property type="entry name" value="Zinc/RING finger domain, C3HC4 (zinc finger)"/>
    <property type="match status" value="2"/>
</dbReference>
<feature type="domain" description="TRAF-type" evidence="5">
    <location>
        <begin position="149"/>
        <end position="185"/>
    </location>
</feature>
<reference evidence="6 7" key="1">
    <citation type="journal article" date="2013" name="Curr. Biol.">
        <title>The Genome of the Foraminiferan Reticulomyxa filosa.</title>
        <authorList>
            <person name="Glockner G."/>
            <person name="Hulsmann N."/>
            <person name="Schleicher M."/>
            <person name="Noegel A.A."/>
            <person name="Eichinger L."/>
            <person name="Gallinger C."/>
            <person name="Pawlowski J."/>
            <person name="Sierra R."/>
            <person name="Euteneuer U."/>
            <person name="Pillet L."/>
            <person name="Moustafa A."/>
            <person name="Platzer M."/>
            <person name="Groth M."/>
            <person name="Szafranski K."/>
            <person name="Schliwa M."/>
        </authorList>
    </citation>
    <scope>NUCLEOTIDE SEQUENCE [LARGE SCALE GENOMIC DNA]</scope>
</reference>
<organism evidence="6 7">
    <name type="scientific">Reticulomyxa filosa</name>
    <dbReference type="NCBI Taxonomy" id="46433"/>
    <lineage>
        <taxon>Eukaryota</taxon>
        <taxon>Sar</taxon>
        <taxon>Rhizaria</taxon>
        <taxon>Retaria</taxon>
        <taxon>Foraminifera</taxon>
        <taxon>Monothalamids</taxon>
        <taxon>Reticulomyxidae</taxon>
        <taxon>Reticulomyxa</taxon>
    </lineage>
</organism>
<protein>
    <recommendedName>
        <fullName evidence="5">TRAF-type domain-containing protein</fullName>
    </recommendedName>
</protein>
<evidence type="ECO:0000256" key="4">
    <source>
        <dbReference type="SAM" id="Phobius"/>
    </source>
</evidence>
<keyword evidence="4" id="KW-0812">Transmembrane</keyword>
<keyword evidence="7" id="KW-1185">Reference proteome</keyword>
<gene>
    <name evidence="6" type="ORF">RFI_00061</name>
</gene>
<dbReference type="AlphaFoldDB" id="X6PFL0"/>
<proteinExistence type="predicted"/>
<dbReference type="OrthoDB" id="5574452at2759"/>
<keyword evidence="1" id="KW-0479">Metal-binding</keyword>
<dbReference type="GO" id="GO:0008270">
    <property type="term" value="F:zinc ion binding"/>
    <property type="evidence" value="ECO:0007669"/>
    <property type="project" value="UniProtKB-KW"/>
</dbReference>
<feature type="transmembrane region" description="Helical" evidence="4">
    <location>
        <begin position="208"/>
        <end position="224"/>
    </location>
</feature>
<keyword evidence="2" id="KW-0863">Zinc-finger</keyword>